<dbReference type="NCBIfam" id="TIGR01249">
    <property type="entry name" value="pro_imino_pep_1"/>
    <property type="match status" value="1"/>
</dbReference>
<dbReference type="EC" id="3.4.11.5" evidence="7 9"/>
<dbReference type="PANTHER" id="PTHR43722">
    <property type="entry name" value="PROLINE IMINOPEPTIDASE"/>
    <property type="match status" value="1"/>
</dbReference>
<feature type="domain" description="AB hydrolase-1" evidence="10">
    <location>
        <begin position="65"/>
        <end position="321"/>
    </location>
</feature>
<reference evidence="11 12" key="1">
    <citation type="journal article" date="2011" name="Science">
        <title>The Selaginella genome identifies genetic changes associated with the evolution of vascular plants.</title>
        <authorList>
            <person name="Banks J.A."/>
            <person name="Nishiyama T."/>
            <person name="Hasebe M."/>
            <person name="Bowman J.L."/>
            <person name="Gribskov M."/>
            <person name="dePamphilis C."/>
            <person name="Albert V.A."/>
            <person name="Aono N."/>
            <person name="Aoyama T."/>
            <person name="Ambrose B.A."/>
            <person name="Ashton N.W."/>
            <person name="Axtell M.J."/>
            <person name="Barker E."/>
            <person name="Barker M.S."/>
            <person name="Bennetzen J.L."/>
            <person name="Bonawitz N.D."/>
            <person name="Chapple C."/>
            <person name="Cheng C."/>
            <person name="Correa L.G."/>
            <person name="Dacre M."/>
            <person name="DeBarry J."/>
            <person name="Dreyer I."/>
            <person name="Elias M."/>
            <person name="Engstrom E.M."/>
            <person name="Estelle M."/>
            <person name="Feng L."/>
            <person name="Finet C."/>
            <person name="Floyd S.K."/>
            <person name="Frommer W.B."/>
            <person name="Fujita T."/>
            <person name="Gramzow L."/>
            <person name="Gutensohn M."/>
            <person name="Harholt J."/>
            <person name="Hattori M."/>
            <person name="Heyl A."/>
            <person name="Hirai T."/>
            <person name="Hiwatashi Y."/>
            <person name="Ishikawa M."/>
            <person name="Iwata M."/>
            <person name="Karol K.G."/>
            <person name="Koehler B."/>
            <person name="Kolukisaoglu U."/>
            <person name="Kubo M."/>
            <person name="Kurata T."/>
            <person name="Lalonde S."/>
            <person name="Li K."/>
            <person name="Li Y."/>
            <person name="Litt A."/>
            <person name="Lyons E."/>
            <person name="Manning G."/>
            <person name="Maruyama T."/>
            <person name="Michael T.P."/>
            <person name="Mikami K."/>
            <person name="Miyazaki S."/>
            <person name="Morinaga S."/>
            <person name="Murata T."/>
            <person name="Mueller-Roeber B."/>
            <person name="Nelson D.R."/>
            <person name="Obara M."/>
            <person name="Oguri Y."/>
            <person name="Olmstead R.G."/>
            <person name="Onodera N."/>
            <person name="Petersen B.L."/>
            <person name="Pils B."/>
            <person name="Prigge M."/>
            <person name="Rensing S.A."/>
            <person name="Riano-Pachon D.M."/>
            <person name="Roberts A.W."/>
            <person name="Sato Y."/>
            <person name="Scheller H.V."/>
            <person name="Schulz B."/>
            <person name="Schulz C."/>
            <person name="Shakirov E.V."/>
            <person name="Shibagaki N."/>
            <person name="Shinohara N."/>
            <person name="Shippen D.E."/>
            <person name="Soerensen I."/>
            <person name="Sotooka R."/>
            <person name="Sugimoto N."/>
            <person name="Sugita M."/>
            <person name="Sumikawa N."/>
            <person name="Tanurdzic M."/>
            <person name="Theissen G."/>
            <person name="Ulvskov P."/>
            <person name="Wakazuki S."/>
            <person name="Weng J.K."/>
            <person name="Willats W.W."/>
            <person name="Wipf D."/>
            <person name="Wolf P.G."/>
            <person name="Yang L."/>
            <person name="Zimmer A.D."/>
            <person name="Zhu Q."/>
            <person name="Mitros T."/>
            <person name="Hellsten U."/>
            <person name="Loque D."/>
            <person name="Otillar R."/>
            <person name="Salamov A."/>
            <person name="Schmutz J."/>
            <person name="Shapiro H."/>
            <person name="Lindquist E."/>
            <person name="Lucas S."/>
            <person name="Rokhsar D."/>
            <person name="Grigoriev I.V."/>
        </authorList>
    </citation>
    <scope>NUCLEOTIDE SEQUENCE [LARGE SCALE GENOMIC DNA]</scope>
</reference>
<proteinExistence type="inferred from homology"/>
<dbReference type="KEGG" id="smo:SELMODRAFT_76115"/>
<dbReference type="MEROPS" id="S33.001"/>
<organism evidence="12">
    <name type="scientific">Selaginella moellendorffii</name>
    <name type="common">Spikemoss</name>
    <dbReference type="NCBI Taxonomy" id="88036"/>
    <lineage>
        <taxon>Eukaryota</taxon>
        <taxon>Viridiplantae</taxon>
        <taxon>Streptophyta</taxon>
        <taxon>Embryophyta</taxon>
        <taxon>Tracheophyta</taxon>
        <taxon>Lycopodiopsida</taxon>
        <taxon>Selaginellales</taxon>
        <taxon>Selaginellaceae</taxon>
        <taxon>Selaginella</taxon>
    </lineage>
</organism>
<dbReference type="HOGENOM" id="CLU_043739_2_2_1"/>
<evidence type="ECO:0000256" key="3">
    <source>
        <dbReference type="ARBA" id="ARBA00010088"/>
    </source>
</evidence>
<dbReference type="GO" id="GO:0005737">
    <property type="term" value="C:cytoplasm"/>
    <property type="evidence" value="ECO:0007669"/>
    <property type="project" value="UniProtKB-SubCell"/>
</dbReference>
<evidence type="ECO:0000256" key="5">
    <source>
        <dbReference type="ARBA" id="ARBA00022670"/>
    </source>
</evidence>
<evidence type="ECO:0000256" key="4">
    <source>
        <dbReference type="ARBA" id="ARBA00022438"/>
    </source>
</evidence>
<dbReference type="Gramene" id="EFJ37552">
    <property type="protein sequence ID" value="EFJ37552"/>
    <property type="gene ID" value="SELMODRAFT_76115"/>
</dbReference>
<dbReference type="InParanoid" id="D8QT54"/>
<evidence type="ECO:0000256" key="9">
    <source>
        <dbReference type="RuleBase" id="RU003421"/>
    </source>
</evidence>
<evidence type="ECO:0000256" key="8">
    <source>
        <dbReference type="PIRSR" id="PIRSR006431-1"/>
    </source>
</evidence>
<dbReference type="InterPro" id="IPR002410">
    <property type="entry name" value="Peptidase_S33"/>
</dbReference>
<gene>
    <name evidence="11" type="ORF">SELMODRAFT_76115</name>
</gene>
<dbReference type="Proteomes" id="UP000001514">
    <property type="component" value="Unassembled WGS sequence"/>
</dbReference>
<dbReference type="SUPFAM" id="SSF53474">
    <property type="entry name" value="alpha/beta-Hydrolases"/>
    <property type="match status" value="1"/>
</dbReference>
<keyword evidence="5 7" id="KW-0645">Protease</keyword>
<feature type="active site" evidence="8">
    <location>
        <position position="288"/>
    </location>
</feature>
<comment type="catalytic activity">
    <reaction evidence="1 7 9">
        <text>Release of N-terminal proline from a peptide.</text>
        <dbReference type="EC" id="3.4.11.5"/>
    </reaction>
</comment>
<keyword evidence="7" id="KW-0963">Cytoplasm</keyword>
<feature type="active site" description="Nucleophile" evidence="8">
    <location>
        <position position="137"/>
    </location>
</feature>
<dbReference type="eggNOG" id="ENOG502QPPY">
    <property type="taxonomic scope" value="Eukaryota"/>
</dbReference>
<dbReference type="PRINTS" id="PR00793">
    <property type="entry name" value="PROAMNOPTASE"/>
</dbReference>
<name>D8QT54_SELML</name>
<dbReference type="InterPro" id="IPR029058">
    <property type="entry name" value="AB_hydrolase_fold"/>
</dbReference>
<dbReference type="InterPro" id="IPR005944">
    <property type="entry name" value="Pro_iminopeptidase"/>
</dbReference>
<sequence length="337" mass="37973">MCRSNPPGLLPIDPKSFIFLFVCRAAVSSSLFAPSSSISNGYLKVSELHTIYYETFGNRCGQSAVFLHGGPGAGCTRRHAQFFDSQHYHIVLFDQRGCGKSTPKGCLQENTTWDLVDDLEKLRKHLNVERWLVLGGSWGATLGLAYAQAYPQVVHALILRGVCLFRQREIDWIYKQGGASSIFPFSWKNFVSVLEPDEQNDVLTSFYKRLTSSDPSRQLSASRAWFSWEMALSFFSIEQSLAWNGEQYSNPSGKVRVLLNGFLKDQQLLEGVRRIRHIPCVIIHGRYDFVCPVVNAVDLHCAWPEAELKIVGDSGHSMYEKGIARELVLATNKFLAR</sequence>
<dbReference type="GO" id="GO:0006508">
    <property type="term" value="P:proteolysis"/>
    <property type="evidence" value="ECO:0007669"/>
    <property type="project" value="UniProtKB-KW"/>
</dbReference>
<dbReference type="PIRSF" id="PIRSF006431">
    <property type="entry name" value="Pept_S33"/>
    <property type="match status" value="1"/>
</dbReference>
<comment type="similarity">
    <text evidence="3 7 9">Belongs to the peptidase S33 family.</text>
</comment>
<evidence type="ECO:0000259" key="10">
    <source>
        <dbReference type="Pfam" id="PF00561"/>
    </source>
</evidence>
<dbReference type="ESTHER" id="selml-d8qt54">
    <property type="family name" value="Proline_iminopeptidase"/>
</dbReference>
<evidence type="ECO:0000313" key="12">
    <source>
        <dbReference type="Proteomes" id="UP000001514"/>
    </source>
</evidence>
<evidence type="ECO:0000256" key="6">
    <source>
        <dbReference type="ARBA" id="ARBA00022801"/>
    </source>
</evidence>
<dbReference type="STRING" id="88036.D8QT54"/>
<evidence type="ECO:0000256" key="7">
    <source>
        <dbReference type="PIRNR" id="PIRNR006431"/>
    </source>
</evidence>
<protein>
    <recommendedName>
        <fullName evidence="7 9">Proline iminopeptidase</fullName>
        <shortName evidence="7">PIP</shortName>
        <ecNumber evidence="7 9">3.4.11.5</ecNumber>
    </recommendedName>
    <alternativeName>
        <fullName evidence="7">Prolyl aminopeptidase</fullName>
    </alternativeName>
</protein>
<dbReference type="EMBL" id="GL377566">
    <property type="protein sequence ID" value="EFJ37552.1"/>
    <property type="molecule type" value="Genomic_DNA"/>
</dbReference>
<evidence type="ECO:0000256" key="2">
    <source>
        <dbReference type="ARBA" id="ARBA00004496"/>
    </source>
</evidence>
<dbReference type="AlphaFoldDB" id="D8QT54"/>
<dbReference type="GO" id="GO:0004177">
    <property type="term" value="F:aminopeptidase activity"/>
    <property type="evidence" value="ECO:0007669"/>
    <property type="project" value="UniProtKB-UniRule"/>
</dbReference>
<keyword evidence="12" id="KW-1185">Reference proteome</keyword>
<dbReference type="InterPro" id="IPR000073">
    <property type="entry name" value="AB_hydrolase_1"/>
</dbReference>
<evidence type="ECO:0000256" key="1">
    <source>
        <dbReference type="ARBA" id="ARBA00001585"/>
    </source>
</evidence>
<dbReference type="Pfam" id="PF00561">
    <property type="entry name" value="Abhydrolase_1"/>
    <property type="match status" value="1"/>
</dbReference>
<comment type="subcellular location">
    <subcellularLocation>
        <location evidence="2 7">Cytoplasm</location>
    </subcellularLocation>
</comment>
<feature type="active site" description="Proton donor" evidence="8">
    <location>
        <position position="316"/>
    </location>
</feature>
<keyword evidence="4 7" id="KW-0031">Aminopeptidase</keyword>
<dbReference type="Gene3D" id="3.40.50.1820">
    <property type="entry name" value="alpha/beta hydrolase"/>
    <property type="match status" value="1"/>
</dbReference>
<dbReference type="PANTHER" id="PTHR43722:SF2">
    <property type="entry name" value="PROLINE IMINOPEPTIDASE"/>
    <property type="match status" value="1"/>
</dbReference>
<keyword evidence="6 7" id="KW-0378">Hydrolase</keyword>
<evidence type="ECO:0000313" key="11">
    <source>
        <dbReference type="EMBL" id="EFJ37552.1"/>
    </source>
</evidence>
<accession>D8QT54</accession>
<dbReference type="OMA" id="NDCFLEP"/>